<dbReference type="Proteomes" id="UP000471640">
    <property type="component" value="Unassembled WGS sequence"/>
</dbReference>
<gene>
    <name evidence="7" type="ORF">G3480_07970</name>
</gene>
<dbReference type="RefSeq" id="WP_164653351.1">
    <property type="nucleotide sequence ID" value="NZ_JAAIJR010000024.1"/>
</dbReference>
<evidence type="ECO:0000256" key="3">
    <source>
        <dbReference type="ARBA" id="ARBA00023004"/>
    </source>
</evidence>
<feature type="domain" description="4Fe-4S ferredoxin-type" evidence="6">
    <location>
        <begin position="38"/>
        <end position="67"/>
    </location>
</feature>
<evidence type="ECO:0000313" key="7">
    <source>
        <dbReference type="EMBL" id="NEX20250.1"/>
    </source>
</evidence>
<dbReference type="GO" id="GO:0016020">
    <property type="term" value="C:membrane"/>
    <property type="evidence" value="ECO:0007669"/>
    <property type="project" value="InterPro"/>
</dbReference>
<feature type="domain" description="4Fe-4S ferredoxin-type" evidence="6">
    <location>
        <begin position="69"/>
        <end position="98"/>
    </location>
</feature>
<protein>
    <submittedName>
        <fullName evidence="7">4Fe-4S dicluster domain-containing protein</fullName>
    </submittedName>
</protein>
<dbReference type="PANTHER" id="PTHR10849">
    <property type="entry name" value="NADH DEHYDROGENASE UBIQUINONE IRON-SULFUR PROTEIN 8, MITOCHONDRIAL"/>
    <property type="match status" value="1"/>
</dbReference>
<evidence type="ECO:0000256" key="2">
    <source>
        <dbReference type="ARBA" id="ARBA00022737"/>
    </source>
</evidence>
<accession>A0A6P1DRS6</accession>
<dbReference type="EMBL" id="JAAIJR010000024">
    <property type="protein sequence ID" value="NEX20250.1"/>
    <property type="molecule type" value="Genomic_DNA"/>
</dbReference>
<sequence length="136" mass="15331">MSWSWLPISSLVTRSALSKPVTRLYPFERRTPYARTRGHILFKVDNCNFCTICAHKCPTDAIVANKKDKTWAIDYSLCILCGNCVEDCREGCITLSNDPHPPMLAKEIWSVRKDYEAPPPPESPKVVLPGKDSHPS</sequence>
<evidence type="ECO:0000256" key="5">
    <source>
        <dbReference type="SAM" id="MobiDB-lite"/>
    </source>
</evidence>
<dbReference type="PROSITE" id="PS51379">
    <property type="entry name" value="4FE4S_FER_2"/>
    <property type="match status" value="2"/>
</dbReference>
<keyword evidence="3" id="KW-0408">Iron</keyword>
<reference evidence="7 8" key="2">
    <citation type="submission" date="2020-02" db="EMBL/GenBank/DDBJ databases">
        <title>Genome sequences of Thiorhodococcus mannitoliphagus and Thiorhodococcus minor, purple sulfur photosynthetic bacteria in the gammaproteobacterial family, Chromatiaceae.</title>
        <authorList>
            <person name="Aviles F.A."/>
            <person name="Meyer T.E."/>
            <person name="Kyndt J.A."/>
        </authorList>
    </citation>
    <scope>NUCLEOTIDE SEQUENCE [LARGE SCALE GENOMIC DNA]</scope>
    <source>
        <strain evidence="7 8">DSM 18266</strain>
    </source>
</reference>
<keyword evidence="2" id="KW-0677">Repeat</keyword>
<evidence type="ECO:0000313" key="8">
    <source>
        <dbReference type="Proteomes" id="UP000471640"/>
    </source>
</evidence>
<dbReference type="SUPFAM" id="SSF54862">
    <property type="entry name" value="4Fe-4S ferredoxins"/>
    <property type="match status" value="1"/>
</dbReference>
<dbReference type="InterPro" id="IPR017896">
    <property type="entry name" value="4Fe4S_Fe-S-bd"/>
</dbReference>
<keyword evidence="4" id="KW-0411">Iron-sulfur</keyword>
<name>A0A6P1DRS6_9GAMM</name>
<evidence type="ECO:0000256" key="4">
    <source>
        <dbReference type="ARBA" id="ARBA00023014"/>
    </source>
</evidence>
<dbReference type="GO" id="GO:0051539">
    <property type="term" value="F:4 iron, 4 sulfur cluster binding"/>
    <property type="evidence" value="ECO:0007669"/>
    <property type="project" value="InterPro"/>
</dbReference>
<dbReference type="Pfam" id="PF13187">
    <property type="entry name" value="Fer4_9"/>
    <property type="match status" value="1"/>
</dbReference>
<dbReference type="GO" id="GO:0046872">
    <property type="term" value="F:metal ion binding"/>
    <property type="evidence" value="ECO:0007669"/>
    <property type="project" value="UniProtKB-KW"/>
</dbReference>
<proteinExistence type="predicted"/>
<dbReference type="AlphaFoldDB" id="A0A6P1DRS6"/>
<dbReference type="GO" id="GO:0016651">
    <property type="term" value="F:oxidoreductase activity, acting on NAD(P)H"/>
    <property type="evidence" value="ECO:0007669"/>
    <property type="project" value="InterPro"/>
</dbReference>
<organism evidence="7 8">
    <name type="scientific">Thiorhodococcus mannitoliphagus</name>
    <dbReference type="NCBI Taxonomy" id="329406"/>
    <lineage>
        <taxon>Bacteria</taxon>
        <taxon>Pseudomonadati</taxon>
        <taxon>Pseudomonadota</taxon>
        <taxon>Gammaproteobacteria</taxon>
        <taxon>Chromatiales</taxon>
        <taxon>Chromatiaceae</taxon>
        <taxon>Thiorhodococcus</taxon>
    </lineage>
</organism>
<feature type="region of interest" description="Disordered" evidence="5">
    <location>
        <begin position="115"/>
        <end position="136"/>
    </location>
</feature>
<comment type="caution">
    <text evidence="7">The sequence shown here is derived from an EMBL/GenBank/DDBJ whole genome shotgun (WGS) entry which is preliminary data.</text>
</comment>
<evidence type="ECO:0000256" key="1">
    <source>
        <dbReference type="ARBA" id="ARBA00022723"/>
    </source>
</evidence>
<keyword evidence="1" id="KW-0479">Metal-binding</keyword>
<keyword evidence="8" id="KW-1185">Reference proteome</keyword>
<dbReference type="InterPro" id="IPR010226">
    <property type="entry name" value="NADH_quinone_OxRdtase_chainI"/>
</dbReference>
<dbReference type="Gene3D" id="3.30.70.20">
    <property type="match status" value="2"/>
</dbReference>
<reference evidence="8" key="1">
    <citation type="journal article" date="2020" name="Microbiol. Resour. Announc.">
        <title>Draft Genome Sequences of Thiorhodococcus mannitoliphagus and Thiorhodococcus minor, Purple Sulfur Photosynthetic Bacteria in the Gammaproteobacterial Family Chromatiaceae.</title>
        <authorList>
            <person name="Aviles F.A."/>
            <person name="Meyer T.E."/>
            <person name="Kyndt J.A."/>
        </authorList>
    </citation>
    <scope>NUCLEOTIDE SEQUENCE [LARGE SCALE GENOMIC DNA]</scope>
    <source>
        <strain evidence="8">DSM 18266</strain>
    </source>
</reference>
<evidence type="ECO:0000259" key="6">
    <source>
        <dbReference type="PROSITE" id="PS51379"/>
    </source>
</evidence>